<proteinExistence type="predicted"/>
<dbReference type="SUPFAM" id="SSF52540">
    <property type="entry name" value="P-loop containing nucleoside triphosphate hydrolases"/>
    <property type="match status" value="1"/>
</dbReference>
<dbReference type="Pfam" id="PF03308">
    <property type="entry name" value="MeaB"/>
    <property type="match status" value="1"/>
</dbReference>
<dbReference type="EMBL" id="PDJD01000001">
    <property type="protein sequence ID" value="PFG19424.1"/>
    <property type="molecule type" value="Genomic_DNA"/>
</dbReference>
<protein>
    <submittedName>
        <fullName evidence="1">Pantothenate kinase</fullName>
    </submittedName>
</protein>
<gene>
    <name evidence="1" type="ORF">ATL40_0984</name>
</gene>
<name>A0A2A9CYB8_9MICO</name>
<dbReference type="Gene3D" id="3.40.50.300">
    <property type="entry name" value="P-loop containing nucleotide triphosphate hydrolases"/>
    <property type="match status" value="1"/>
</dbReference>
<dbReference type="GO" id="GO:0016301">
    <property type="term" value="F:kinase activity"/>
    <property type="evidence" value="ECO:0007669"/>
    <property type="project" value="UniProtKB-KW"/>
</dbReference>
<keyword evidence="1" id="KW-0808">Transferase</keyword>
<keyword evidence="2" id="KW-1185">Reference proteome</keyword>
<dbReference type="AlphaFoldDB" id="A0A2A9CYB8"/>
<keyword evidence="1" id="KW-0418">Kinase</keyword>
<comment type="caution">
    <text evidence="1">The sequence shown here is derived from an EMBL/GenBank/DDBJ whole genome shotgun (WGS) entry which is preliminary data.</text>
</comment>
<dbReference type="Proteomes" id="UP000224915">
    <property type="component" value="Unassembled WGS sequence"/>
</dbReference>
<organism evidence="1 2">
    <name type="scientific">Serinibacter salmoneus</name>
    <dbReference type="NCBI Taxonomy" id="556530"/>
    <lineage>
        <taxon>Bacteria</taxon>
        <taxon>Bacillati</taxon>
        <taxon>Actinomycetota</taxon>
        <taxon>Actinomycetes</taxon>
        <taxon>Micrococcales</taxon>
        <taxon>Beutenbergiaceae</taxon>
        <taxon>Serinibacter</taxon>
    </lineage>
</organism>
<evidence type="ECO:0000313" key="1">
    <source>
        <dbReference type="EMBL" id="PFG19424.1"/>
    </source>
</evidence>
<sequence length="236" mass="24665">MTGVSGVTGASASPALLDLPEGEVAALLPRVPRRGAAHPAVLGIAGAPGAGKSTLTATLVAAARAEGLRVAEVGMDGYHLAQELLIARGQTEIKGAPATFDAAGYVHLLRRIRAGERVYAPRYERGAGNPIANAVEVDPAVDLVITEGNYLLLPEGAWAGVRGELDAAWFLELASQVRQERLLARHLAHGKDPERARAFAYGSDEHNARAVAASRERADLVLRLRPAAPPSGRMGA</sequence>
<accession>A0A2A9CYB8</accession>
<dbReference type="PANTHER" id="PTHR10285">
    <property type="entry name" value="URIDINE KINASE"/>
    <property type="match status" value="1"/>
</dbReference>
<dbReference type="NCBIfam" id="NF006743">
    <property type="entry name" value="PRK09270.1-2"/>
    <property type="match status" value="1"/>
</dbReference>
<dbReference type="InterPro" id="IPR027417">
    <property type="entry name" value="P-loop_NTPase"/>
</dbReference>
<reference evidence="1 2" key="1">
    <citation type="submission" date="2017-10" db="EMBL/GenBank/DDBJ databases">
        <title>Sequencing the genomes of 1000 actinobacteria strains.</title>
        <authorList>
            <person name="Klenk H.-P."/>
        </authorList>
    </citation>
    <scope>NUCLEOTIDE SEQUENCE [LARGE SCALE GENOMIC DNA]</scope>
    <source>
        <strain evidence="1 2">DSM 21801</strain>
    </source>
</reference>
<dbReference type="RefSeq" id="WP_245866759.1">
    <property type="nucleotide sequence ID" value="NZ_PDJD01000001.1"/>
</dbReference>
<evidence type="ECO:0000313" key="2">
    <source>
        <dbReference type="Proteomes" id="UP000224915"/>
    </source>
</evidence>